<reference evidence="2" key="1">
    <citation type="submission" date="2015-05" db="EMBL/GenBank/DDBJ databases">
        <authorList>
            <person name="Collingro A."/>
        </authorList>
    </citation>
    <scope>NUCLEOTIDE SEQUENCE [LARGE SCALE GENOMIC DNA]</scope>
    <source>
        <strain evidence="2">Ps</strain>
    </source>
</reference>
<evidence type="ECO:0000313" key="1">
    <source>
        <dbReference type="EMBL" id="CRX37076.1"/>
    </source>
</evidence>
<sequence length="39" mass="4711">MNKKELKDLINKDEMKMQLLNELSKKPEFKKTLENFAKN</sequence>
<protein>
    <submittedName>
        <fullName evidence="1">Uncharacterized protein</fullName>
    </submittedName>
</protein>
<dbReference type="EMBL" id="CWGI01000001">
    <property type="protein sequence ID" value="CRX37076.1"/>
    <property type="molecule type" value="Genomic_DNA"/>
</dbReference>
<gene>
    <name evidence="1" type="ORF">HEPPS_02810</name>
</gene>
<keyword evidence="2" id="KW-1185">Reference proteome</keyword>
<name>A0A0G7ZN71_9MOLU</name>
<dbReference type="Proteomes" id="UP000242141">
    <property type="component" value="Unassembled WGS sequence"/>
</dbReference>
<organism evidence="1 2">
    <name type="scientific">Candidatus Hepatoplasma crinochetorum</name>
    <dbReference type="NCBI Taxonomy" id="295596"/>
    <lineage>
        <taxon>Bacteria</taxon>
        <taxon>Bacillati</taxon>
        <taxon>Mycoplasmatota</taxon>
        <taxon>Mollicutes</taxon>
        <taxon>Candidatus Hepatoplasmataceae</taxon>
        <taxon>Candidatus Hepatoplasma</taxon>
    </lineage>
</organism>
<evidence type="ECO:0000313" key="2">
    <source>
        <dbReference type="Proteomes" id="UP000242141"/>
    </source>
</evidence>
<dbReference type="AlphaFoldDB" id="A0A0G7ZN71"/>
<accession>A0A0G7ZN71</accession>
<proteinExistence type="predicted"/>